<dbReference type="OrthoDB" id="29013at2759"/>
<dbReference type="OMA" id="EYYLACQ"/>
<evidence type="ECO:0000313" key="6">
    <source>
        <dbReference type="RefSeq" id="XP_047736404.1"/>
    </source>
</evidence>
<feature type="region of interest" description="Disordered" evidence="3">
    <location>
        <begin position="197"/>
        <end position="230"/>
    </location>
</feature>
<dbReference type="GO" id="GO:0046854">
    <property type="term" value="P:phosphatidylinositol phosphate biosynthetic process"/>
    <property type="evidence" value="ECO:0007669"/>
    <property type="project" value="TreeGrafter"/>
</dbReference>
<dbReference type="Pfam" id="PF19440">
    <property type="entry name" value="TTC7_N"/>
    <property type="match status" value="1"/>
</dbReference>
<dbReference type="InterPro" id="IPR045819">
    <property type="entry name" value="TTC7_N"/>
</dbReference>
<dbReference type="Proteomes" id="UP000694843">
    <property type="component" value="Unplaced"/>
</dbReference>
<dbReference type="GeneID" id="108676627"/>
<comment type="function">
    <text evidence="1">Involved in endocytosis.</text>
</comment>
<dbReference type="RefSeq" id="XP_047736404.1">
    <property type="nucleotide sequence ID" value="XM_047880448.1"/>
</dbReference>
<feature type="region of interest" description="Disordered" evidence="3">
    <location>
        <begin position="661"/>
        <end position="682"/>
    </location>
</feature>
<accession>A0A979FJE0</accession>
<sequence>MASKTARSQRLQADLERNRVEANWKKVIELAESYKALIPAGQDNHLAMLLLGEGKLELYLEEHPPIPANFQAAKAGLTEARSLLHQCVSDQDKKMTVSLDALFLLAKLEYATGDYNAALNRLANAGLDKLQEKQLTTRSLKIVAESFAIQGLCLEQATVNRASRYKKADNKSRMLQCFELASDLTLLFLQEQDKISSTPSTASLPSLSASTSTGGSNSPLPPVGDPPEQRSKMGIILETALTRATCLHLRAGNVQHAIDRHRSLLSATECSSTQQLRLTVCTQLAELLMRSVSCATYVPPVYAEGKDKPQKGGDGGAWKPRRYAGLNIFVPSTRSEEVILLLLISEAMAVRDAVLSQMPEFSETRERANSAATAVQDMLALALAPTRQYQILIEVYERSMKFSWGCGHVWRQFGLALCSGRQPLRGLQVLEEAHRLQPHSPVTCLVAAKVSFQSLNKIDEGLAWVRKAEYALEHPPPATPTAAVRNNNDACPALLNSQLLLARCCLYHGIGLILKLQQTTVYSKALTYRREAMQLLLRASELDPGDHLSHFYLAESYASCRQLQQATLHVRTALSLRPDHLPSLLLLLLLLQALRETDEALRLVAGVQLEFPHSLQVVSVAVALQEALQGPQVALLTATHMMALWHVLYRNQLCGDSDAAEVASGHTTHPDPGSVYNASEDNDNVSVCGGGTESVSRVEFALSEVASSVSGAHSPKPAPAHAWALHIHCWLT</sequence>
<gene>
    <name evidence="6" type="primary">LOC108676627</name>
</gene>
<evidence type="ECO:0000256" key="3">
    <source>
        <dbReference type="SAM" id="MobiDB-lite"/>
    </source>
</evidence>
<comment type="similarity">
    <text evidence="2">Belongs to the YPP1 family.</text>
</comment>
<dbReference type="InterPro" id="IPR011990">
    <property type="entry name" value="TPR-like_helical_dom_sf"/>
</dbReference>
<reference evidence="6" key="1">
    <citation type="submission" date="2025-08" db="UniProtKB">
        <authorList>
            <consortium name="RefSeq"/>
        </authorList>
    </citation>
    <scope>IDENTIFICATION</scope>
    <source>
        <tissue evidence="6">Whole organism</tissue>
    </source>
</reference>
<dbReference type="KEGG" id="hazt:108676627"/>
<feature type="domain" description="Tetratricopeptide repeat protein 7 N-terminal" evidence="4">
    <location>
        <begin position="5"/>
        <end position="394"/>
    </location>
</feature>
<dbReference type="InterPro" id="IPR051722">
    <property type="entry name" value="Endocytosis_PI4K-reg_protein"/>
</dbReference>
<evidence type="ECO:0000313" key="5">
    <source>
        <dbReference type="Proteomes" id="UP000694843"/>
    </source>
</evidence>
<protein>
    <submittedName>
        <fullName evidence="6">Tetratricopeptide repeat protein 7B</fullName>
    </submittedName>
</protein>
<proteinExistence type="inferred from homology"/>
<evidence type="ECO:0000256" key="2">
    <source>
        <dbReference type="ARBA" id="ARBA00038251"/>
    </source>
</evidence>
<organism evidence="5 6">
    <name type="scientific">Hyalella azteca</name>
    <name type="common">Amphipod</name>
    <dbReference type="NCBI Taxonomy" id="294128"/>
    <lineage>
        <taxon>Eukaryota</taxon>
        <taxon>Metazoa</taxon>
        <taxon>Ecdysozoa</taxon>
        <taxon>Arthropoda</taxon>
        <taxon>Crustacea</taxon>
        <taxon>Multicrustacea</taxon>
        <taxon>Malacostraca</taxon>
        <taxon>Eumalacostraca</taxon>
        <taxon>Peracarida</taxon>
        <taxon>Amphipoda</taxon>
        <taxon>Senticaudata</taxon>
        <taxon>Talitrida</taxon>
        <taxon>Talitroidea</taxon>
        <taxon>Hyalellidae</taxon>
        <taxon>Hyalella</taxon>
    </lineage>
</organism>
<dbReference type="SUPFAM" id="SSF48452">
    <property type="entry name" value="TPR-like"/>
    <property type="match status" value="2"/>
</dbReference>
<dbReference type="PANTHER" id="PTHR23083:SF464">
    <property type="entry name" value="TETRATRICOPEPTIDE REPEAT DOMAIN 7, ISOFORM A"/>
    <property type="match status" value="1"/>
</dbReference>
<name>A0A979FJE0_HYAAZ</name>
<dbReference type="GO" id="GO:0005886">
    <property type="term" value="C:plasma membrane"/>
    <property type="evidence" value="ECO:0007669"/>
    <property type="project" value="TreeGrafter"/>
</dbReference>
<evidence type="ECO:0000256" key="1">
    <source>
        <dbReference type="ARBA" id="ARBA00002550"/>
    </source>
</evidence>
<dbReference type="PANTHER" id="PTHR23083">
    <property type="entry name" value="TETRATRICOPEPTIDE REPEAT PROTEIN, TPR"/>
    <property type="match status" value="1"/>
</dbReference>
<evidence type="ECO:0000259" key="4">
    <source>
        <dbReference type="Pfam" id="PF19440"/>
    </source>
</evidence>
<feature type="compositionally biased region" description="Low complexity" evidence="3">
    <location>
        <begin position="197"/>
        <end position="216"/>
    </location>
</feature>
<feature type="non-terminal residue" evidence="6">
    <location>
        <position position="732"/>
    </location>
</feature>
<keyword evidence="5" id="KW-1185">Reference proteome</keyword>
<dbReference type="Gene3D" id="1.25.40.10">
    <property type="entry name" value="Tetratricopeptide repeat domain"/>
    <property type="match status" value="1"/>
</dbReference>
<dbReference type="AlphaFoldDB" id="A0A979FJE0"/>
<dbReference type="GO" id="GO:0072659">
    <property type="term" value="P:protein localization to plasma membrane"/>
    <property type="evidence" value="ECO:0007669"/>
    <property type="project" value="TreeGrafter"/>
</dbReference>